<evidence type="ECO:0000259" key="14">
    <source>
        <dbReference type="PROSITE" id="PS51393"/>
    </source>
</evidence>
<evidence type="ECO:0000256" key="2">
    <source>
        <dbReference type="ARBA" id="ARBA00009419"/>
    </source>
</evidence>
<keyword evidence="8 12" id="KW-0560">Oxidoreductase</keyword>
<evidence type="ECO:0000256" key="1">
    <source>
        <dbReference type="ARBA" id="ARBA00001962"/>
    </source>
</evidence>
<dbReference type="Pfam" id="PF00305">
    <property type="entry name" value="Lipoxygenase"/>
    <property type="match status" value="2"/>
</dbReference>
<dbReference type="Gene3D" id="4.10.372.10">
    <property type="entry name" value="Lipoxygenase-1, Domain 3"/>
    <property type="match status" value="1"/>
</dbReference>
<evidence type="ECO:0000256" key="7">
    <source>
        <dbReference type="ARBA" id="ARBA00022964"/>
    </source>
</evidence>
<evidence type="ECO:0000256" key="9">
    <source>
        <dbReference type="ARBA" id="ARBA00023004"/>
    </source>
</evidence>
<dbReference type="Gene3D" id="2.60.60.20">
    <property type="entry name" value="PLAT/LH2 domain"/>
    <property type="match status" value="1"/>
</dbReference>
<dbReference type="SUPFAM" id="SSF48484">
    <property type="entry name" value="Lipoxigenase"/>
    <property type="match status" value="1"/>
</dbReference>
<evidence type="ECO:0000256" key="5">
    <source>
        <dbReference type="ARBA" id="ARBA00022767"/>
    </source>
</evidence>
<feature type="domain" description="Lipoxygenase" evidence="14">
    <location>
        <begin position="110"/>
        <end position="731"/>
    </location>
</feature>
<evidence type="ECO:0000256" key="13">
    <source>
        <dbReference type="SAM" id="MobiDB-lite"/>
    </source>
</evidence>
<dbReference type="PRINTS" id="PR00468">
    <property type="entry name" value="PLTLPOXGNASE"/>
</dbReference>
<feature type="region of interest" description="Disordered" evidence="13">
    <location>
        <begin position="174"/>
        <end position="193"/>
    </location>
</feature>
<dbReference type="Gene3D" id="4.10.375.10">
    <property type="entry name" value="Lipoxygenase-1, Domain 2"/>
    <property type="match status" value="1"/>
</dbReference>
<evidence type="ECO:0000256" key="6">
    <source>
        <dbReference type="ARBA" id="ARBA00022832"/>
    </source>
</evidence>
<keyword evidence="9 12" id="KW-0408">Iron</keyword>
<dbReference type="PROSITE" id="PS51393">
    <property type="entry name" value="LIPOXYGENASE_3"/>
    <property type="match status" value="1"/>
</dbReference>
<dbReference type="Proteomes" id="UP000593561">
    <property type="component" value="Unassembled WGS sequence"/>
</dbReference>
<dbReference type="GO" id="GO:0034440">
    <property type="term" value="P:lipid oxidation"/>
    <property type="evidence" value="ECO:0007669"/>
    <property type="project" value="InterPro"/>
</dbReference>
<dbReference type="GO" id="GO:0006633">
    <property type="term" value="P:fatty acid biosynthetic process"/>
    <property type="evidence" value="ECO:0007669"/>
    <property type="project" value="UniProtKB-KW"/>
</dbReference>
<dbReference type="PROSITE" id="PS00711">
    <property type="entry name" value="LIPOXYGENASE_1"/>
    <property type="match status" value="1"/>
</dbReference>
<evidence type="ECO:0000256" key="4">
    <source>
        <dbReference type="ARBA" id="ARBA00022723"/>
    </source>
</evidence>
<dbReference type="Pfam" id="PF01477">
    <property type="entry name" value="PLAT"/>
    <property type="match status" value="1"/>
</dbReference>
<gene>
    <name evidence="15" type="ORF">Godav_022266</name>
</gene>
<accession>A0A7J8TB68</accession>
<comment type="similarity">
    <text evidence="2 12">Belongs to the lipoxygenase family.</text>
</comment>
<dbReference type="GO" id="GO:0046872">
    <property type="term" value="F:metal ion binding"/>
    <property type="evidence" value="ECO:0007669"/>
    <property type="project" value="UniProtKB-KW"/>
</dbReference>
<name>A0A7J8TB68_GOSDV</name>
<keyword evidence="3" id="KW-0444">Lipid biosynthesis</keyword>
<dbReference type="InterPro" id="IPR013819">
    <property type="entry name" value="LipOase_C"/>
</dbReference>
<organism evidence="15 16">
    <name type="scientific">Gossypium davidsonii</name>
    <name type="common">Davidson's cotton</name>
    <name type="synonym">Gossypium klotzschianum subsp. davidsonii</name>
    <dbReference type="NCBI Taxonomy" id="34287"/>
    <lineage>
        <taxon>Eukaryota</taxon>
        <taxon>Viridiplantae</taxon>
        <taxon>Streptophyta</taxon>
        <taxon>Embryophyta</taxon>
        <taxon>Tracheophyta</taxon>
        <taxon>Spermatophyta</taxon>
        <taxon>Magnoliopsida</taxon>
        <taxon>eudicotyledons</taxon>
        <taxon>Gunneridae</taxon>
        <taxon>Pentapetalae</taxon>
        <taxon>rosids</taxon>
        <taxon>malvids</taxon>
        <taxon>Malvales</taxon>
        <taxon>Malvaceae</taxon>
        <taxon>Malvoideae</taxon>
        <taxon>Gossypium</taxon>
    </lineage>
</organism>
<dbReference type="GO" id="GO:0031408">
    <property type="term" value="P:oxylipin biosynthetic process"/>
    <property type="evidence" value="ECO:0007669"/>
    <property type="project" value="UniProtKB-KW"/>
</dbReference>
<dbReference type="SUPFAM" id="SSF49723">
    <property type="entry name" value="Lipase/lipooxygenase domain (PLAT/LH2 domain)"/>
    <property type="match status" value="1"/>
</dbReference>
<protein>
    <recommendedName>
        <fullName evidence="14">Lipoxygenase domain-containing protein</fullName>
    </recommendedName>
</protein>
<dbReference type="InterPro" id="IPR036226">
    <property type="entry name" value="LipOase_C_sf"/>
</dbReference>
<evidence type="ECO:0000256" key="11">
    <source>
        <dbReference type="ARBA" id="ARBA00023160"/>
    </source>
</evidence>
<keyword evidence="7 12" id="KW-0223">Dioxygenase</keyword>
<keyword evidence="16" id="KW-1185">Reference proteome</keyword>
<dbReference type="InterPro" id="IPR001246">
    <property type="entry name" value="LipOase_plant"/>
</dbReference>
<dbReference type="Gene3D" id="3.10.450.60">
    <property type="match status" value="1"/>
</dbReference>
<evidence type="ECO:0000256" key="12">
    <source>
        <dbReference type="RuleBase" id="RU003974"/>
    </source>
</evidence>
<comment type="caution">
    <text evidence="15">The sequence shown here is derived from an EMBL/GenBank/DDBJ whole genome shotgun (WGS) entry which is preliminary data.</text>
</comment>
<keyword evidence="11" id="KW-0275">Fatty acid biosynthesis</keyword>
<dbReference type="PANTHER" id="PTHR11771">
    <property type="entry name" value="LIPOXYGENASE"/>
    <property type="match status" value="1"/>
</dbReference>
<evidence type="ECO:0000256" key="10">
    <source>
        <dbReference type="ARBA" id="ARBA00023098"/>
    </source>
</evidence>
<dbReference type="InterPro" id="IPR000907">
    <property type="entry name" value="LipOase"/>
</dbReference>
<dbReference type="AlphaFoldDB" id="A0A7J8TB68"/>
<dbReference type="Gene3D" id="1.20.245.10">
    <property type="entry name" value="Lipoxygenase-1, Domain 5"/>
    <property type="match status" value="2"/>
</dbReference>
<dbReference type="InterPro" id="IPR001024">
    <property type="entry name" value="PLAT/LH2_dom"/>
</dbReference>
<keyword evidence="4 12" id="KW-0479">Metal-binding</keyword>
<proteinExistence type="inferred from homology"/>
<dbReference type="EMBL" id="JABFAC010241820">
    <property type="protein sequence ID" value="MBA0635426.1"/>
    <property type="molecule type" value="Genomic_DNA"/>
</dbReference>
<evidence type="ECO:0000313" key="15">
    <source>
        <dbReference type="EMBL" id="MBA0635426.1"/>
    </source>
</evidence>
<evidence type="ECO:0000256" key="8">
    <source>
        <dbReference type="ARBA" id="ARBA00023002"/>
    </source>
</evidence>
<comment type="cofactor">
    <cofactor evidence="1 12">
        <name>Fe cation</name>
        <dbReference type="ChEBI" id="CHEBI:24875"/>
    </cofactor>
</comment>
<dbReference type="InterPro" id="IPR027433">
    <property type="entry name" value="Lipoxygenase_dom_3"/>
</dbReference>
<keyword evidence="5" id="KW-0925">Oxylipin biosynthesis</keyword>
<keyword evidence="6" id="KW-0276">Fatty acid metabolism</keyword>
<dbReference type="SMART" id="SM00308">
    <property type="entry name" value="LH2"/>
    <property type="match status" value="1"/>
</dbReference>
<keyword evidence="10" id="KW-0443">Lipid metabolism</keyword>
<dbReference type="PRINTS" id="PR00087">
    <property type="entry name" value="LIPOXYGENASE"/>
</dbReference>
<evidence type="ECO:0000313" key="16">
    <source>
        <dbReference type="Proteomes" id="UP000593561"/>
    </source>
</evidence>
<dbReference type="InterPro" id="IPR020833">
    <property type="entry name" value="LipOase_Fe_BS"/>
</dbReference>
<reference evidence="15 16" key="1">
    <citation type="journal article" date="2019" name="Genome Biol. Evol.">
        <title>Insights into the evolution of the New World diploid cottons (Gossypium, subgenus Houzingenia) based on genome sequencing.</title>
        <authorList>
            <person name="Grover C.E."/>
            <person name="Arick M.A. 2nd"/>
            <person name="Thrash A."/>
            <person name="Conover J.L."/>
            <person name="Sanders W.S."/>
            <person name="Peterson D.G."/>
            <person name="Frelichowski J.E."/>
            <person name="Scheffler J.A."/>
            <person name="Scheffler B.E."/>
            <person name="Wendel J.F."/>
        </authorList>
    </citation>
    <scope>NUCLEOTIDE SEQUENCE [LARGE SCALE GENOMIC DNA]</scope>
    <source>
        <strain evidence="15">27</strain>
        <tissue evidence="15">Leaf</tissue>
    </source>
</reference>
<dbReference type="InterPro" id="IPR036392">
    <property type="entry name" value="PLAT/LH2_dom_sf"/>
</dbReference>
<evidence type="ECO:0000256" key="3">
    <source>
        <dbReference type="ARBA" id="ARBA00022516"/>
    </source>
</evidence>
<sequence>MLNNFCKNFITCWNHFVEDSENPKLSKEAKIYWSINPKTKGGNKISHEVEFVVDANFGVPGAIIVTNKYKKEFYLESIVAIEGLVHFACNSWVQPHGFHAHKRIFFSNKVYLPNDTPVGLKRLREKELQQLRGNSDDSRTTLDRIYDYDVYNDLGNPDKGDEFVRPILGNQSQPYPRRCRSKRPPTNSDVNVESPVSKYMPKYVPRDEAFGDLKAKAITEGKWKAMLRSLVPTLKQKVAINGEAIKSFSDITELYKESLPPFEEGGDECWEKGGLPKLLNKMIKECGQDVFKFDSPKLISRDIPSCCLRDDELGRLTLAGMNPLSIERLKVFPPVSNLDPSIYGPQDSALKEEQIVCHLNGMSVQQAIEENKLFILDYHDVYLPFLDRINAHPTKKAYATRTIFVLTNMGSLKPIAIELSLPEKNRNGPPKCVVTPPVDATTCWLWQLGKAHVCSNDAGAHQLIHHWLRTHACLEPFIIAAHRQLSVMHPIYKLLHCHMRYTMDVNAQGRQLLLNAGGIIESHFFTAACSMEVSASVYQNWWRFDMESLPADLIRSWWLKLSTPNNLISILTTIIWLASAHHAAVNFGMYPYGGYFPVRPPFMRRLVPNEHDPDYTTFLADPEGYFLASLPCLDQMLHYISVLHILSTHSADEEYLGDRKDLSAWAGDPEIVEAFYKFSMEMKKIGKEIEKRNGDPNLRNRCGAGISPYELLLPSSGPGVTCRGVPNSVSI</sequence>
<dbReference type="GO" id="GO:0016702">
    <property type="term" value="F:oxidoreductase activity, acting on single donors with incorporation of molecular oxygen, incorporation of two atoms of oxygen"/>
    <property type="evidence" value="ECO:0007669"/>
    <property type="project" value="InterPro"/>
</dbReference>